<gene>
    <name evidence="6" type="ORF">C9374_010810</name>
</gene>
<dbReference type="InterPro" id="IPR050884">
    <property type="entry name" value="CNP_phosphodiesterase-III"/>
</dbReference>
<reference evidence="6 7" key="1">
    <citation type="journal article" date="2018" name="BMC Genomics">
        <title>The genome of Naegleria lovaniensis, the basis for a comparative approach to unravel pathogenicity factors of the human pathogenic amoeba N. fowleri.</title>
        <authorList>
            <person name="Liechti N."/>
            <person name="Schurch N."/>
            <person name="Bruggmann R."/>
            <person name="Wittwer M."/>
        </authorList>
    </citation>
    <scope>NUCLEOTIDE SEQUENCE [LARGE SCALE GENOMIC DNA]</scope>
    <source>
        <strain evidence="6 7">ATCC 30569</strain>
    </source>
</reference>
<feature type="domain" description="Calcineurin-like phosphoesterase" evidence="5">
    <location>
        <begin position="29"/>
        <end position="357"/>
    </location>
</feature>
<evidence type="ECO:0000259" key="5">
    <source>
        <dbReference type="Pfam" id="PF00149"/>
    </source>
</evidence>
<keyword evidence="7" id="KW-1185">Reference proteome</keyword>
<keyword evidence="2" id="KW-0378">Hydrolase</keyword>
<dbReference type="PANTHER" id="PTHR42988:SF2">
    <property type="entry name" value="CYCLIC NUCLEOTIDE PHOSPHODIESTERASE CBUA0032-RELATED"/>
    <property type="match status" value="1"/>
</dbReference>
<name>A0AA88KFZ9_NAELO</name>
<accession>A0AA88KFZ9</accession>
<dbReference type="GO" id="GO:0046872">
    <property type="term" value="F:metal ion binding"/>
    <property type="evidence" value="ECO:0007669"/>
    <property type="project" value="UniProtKB-KW"/>
</dbReference>
<comment type="caution">
    <text evidence="6">The sequence shown here is derived from an EMBL/GenBank/DDBJ whole genome shotgun (WGS) entry which is preliminary data.</text>
</comment>
<evidence type="ECO:0000256" key="4">
    <source>
        <dbReference type="ARBA" id="ARBA00025742"/>
    </source>
</evidence>
<dbReference type="Pfam" id="PF00149">
    <property type="entry name" value="Metallophos"/>
    <property type="match status" value="1"/>
</dbReference>
<organism evidence="6 7">
    <name type="scientific">Naegleria lovaniensis</name>
    <name type="common">Amoeba</name>
    <dbReference type="NCBI Taxonomy" id="51637"/>
    <lineage>
        <taxon>Eukaryota</taxon>
        <taxon>Discoba</taxon>
        <taxon>Heterolobosea</taxon>
        <taxon>Tetramitia</taxon>
        <taxon>Eutetramitia</taxon>
        <taxon>Vahlkampfiidae</taxon>
        <taxon>Naegleria</taxon>
    </lineage>
</organism>
<keyword evidence="3" id="KW-0408">Iron</keyword>
<dbReference type="InterPro" id="IPR004843">
    <property type="entry name" value="Calcineurin-like_PHP"/>
</dbReference>
<proteinExistence type="inferred from homology"/>
<dbReference type="GeneID" id="68103264"/>
<dbReference type="RefSeq" id="XP_044543700.1">
    <property type="nucleotide sequence ID" value="XM_044686396.1"/>
</dbReference>
<dbReference type="InterPro" id="IPR029052">
    <property type="entry name" value="Metallo-depent_PP-like"/>
</dbReference>
<evidence type="ECO:0000256" key="2">
    <source>
        <dbReference type="ARBA" id="ARBA00022801"/>
    </source>
</evidence>
<dbReference type="Gene3D" id="3.60.21.10">
    <property type="match status" value="1"/>
</dbReference>
<dbReference type="EMBL" id="PYSW02000045">
    <property type="protein sequence ID" value="KAG2374526.1"/>
    <property type="molecule type" value="Genomic_DNA"/>
</dbReference>
<evidence type="ECO:0000256" key="3">
    <source>
        <dbReference type="ARBA" id="ARBA00023004"/>
    </source>
</evidence>
<dbReference type="AlphaFoldDB" id="A0AA88KFZ9"/>
<keyword evidence="1" id="KW-0479">Metal-binding</keyword>
<dbReference type="PANTHER" id="PTHR42988">
    <property type="entry name" value="PHOSPHOHYDROLASE"/>
    <property type="match status" value="1"/>
</dbReference>
<dbReference type="Proteomes" id="UP000816034">
    <property type="component" value="Unassembled WGS sequence"/>
</dbReference>
<protein>
    <recommendedName>
        <fullName evidence="5">Calcineurin-like phosphoesterase domain-containing protein</fullName>
    </recommendedName>
</protein>
<evidence type="ECO:0000313" key="6">
    <source>
        <dbReference type="EMBL" id="KAG2374526.1"/>
    </source>
</evidence>
<dbReference type="SUPFAM" id="SSF56300">
    <property type="entry name" value="Metallo-dependent phosphatases"/>
    <property type="match status" value="1"/>
</dbReference>
<comment type="similarity">
    <text evidence="4">Belongs to the cyclic nucleotide phosphodiesterase class-III family.</text>
</comment>
<dbReference type="GO" id="GO:0016787">
    <property type="term" value="F:hydrolase activity"/>
    <property type="evidence" value="ECO:0007669"/>
    <property type="project" value="UniProtKB-KW"/>
</dbReference>
<evidence type="ECO:0000313" key="7">
    <source>
        <dbReference type="Proteomes" id="UP000816034"/>
    </source>
</evidence>
<evidence type="ECO:0000256" key="1">
    <source>
        <dbReference type="ARBA" id="ARBA00022723"/>
    </source>
</evidence>
<sequence length="426" mass="49091">MHKFIIRKNFNSTLTNHTTNTGGGIFLHHLSDLHIWQPEKFHQPITVYSLFRNSSFQDWKQIQGYLNIKHNRGPNLYQYSCLKKALQEIGVRCKNDEYSHLVITGDVTNISHPEEFELARNMLNEYFVETIRNGEEFNENLLYEYCSIIPGNHDAYTPSSVTNNYFGHYFGNTLGLYNAMLTSDPQQDPLSAFSQNAHHSNFFLDQRGKNQHLNSLKNSIFESLSMNDLFPNVKILSNAQDGTHVLILSLSSSVPQKPFVAGGVVEQTQLEQASKLMKEIETTFRHEYLKENNDKEVSSNASSLFKVVLMHHPPVERAKDSFREYLNGLEKKSKQRIVEFCDSEKIDLLLHGHTHVPYLGRIGISNHETLVIDNGSTTYVNEEKPYKMARYHSYHIKGKNLVGIEQHVWNTATQVFERKELVLDKV</sequence>